<dbReference type="GeneID" id="107071808"/>
<evidence type="ECO:0000256" key="5">
    <source>
        <dbReference type="ARBA" id="ARBA00023180"/>
    </source>
</evidence>
<keyword evidence="7" id="KW-1185">Reference proteome</keyword>
<dbReference type="Proteomes" id="UP000694924">
    <property type="component" value="Unplaced"/>
</dbReference>
<evidence type="ECO:0000256" key="2">
    <source>
        <dbReference type="ARBA" id="ARBA00008960"/>
    </source>
</evidence>
<protein>
    <submittedName>
        <fullName evidence="8">UPF0669 protein C6orf120 homolog</fullName>
    </submittedName>
</protein>
<keyword evidence="4 6" id="KW-0732">Signal</keyword>
<evidence type="ECO:0000256" key="4">
    <source>
        <dbReference type="ARBA" id="ARBA00022729"/>
    </source>
</evidence>
<sequence length="164" mass="18728">MKIIFFNLLLLPCILSLNDDLLHYVSDDVLGGSYKYYSLMYEGTIKIQLISQTGDADLYASHTTTKPTYEPDHYNLQSTTCGEDIIVIPDSFKRPVSIGVYGHPSHELSKYTLLVYEVIKTDEDTTYDQKTENIYKDSDSKKKNLPFLITLLRSIGDVLFEILL</sequence>
<gene>
    <name evidence="8" type="primary">LOC107071808</name>
</gene>
<reference evidence="8" key="1">
    <citation type="submission" date="2025-08" db="UniProtKB">
        <authorList>
            <consortium name="RefSeq"/>
        </authorList>
    </citation>
    <scope>IDENTIFICATION</scope>
    <source>
        <tissue evidence="8">Whole body</tissue>
    </source>
</reference>
<evidence type="ECO:0000313" key="7">
    <source>
        <dbReference type="Proteomes" id="UP000694924"/>
    </source>
</evidence>
<evidence type="ECO:0000256" key="6">
    <source>
        <dbReference type="SAM" id="SignalP"/>
    </source>
</evidence>
<organism evidence="7 8">
    <name type="scientific">Polistes dominula</name>
    <name type="common">European paper wasp</name>
    <name type="synonym">Vespa dominula</name>
    <dbReference type="NCBI Taxonomy" id="743375"/>
    <lineage>
        <taxon>Eukaryota</taxon>
        <taxon>Metazoa</taxon>
        <taxon>Ecdysozoa</taxon>
        <taxon>Arthropoda</taxon>
        <taxon>Hexapoda</taxon>
        <taxon>Insecta</taxon>
        <taxon>Pterygota</taxon>
        <taxon>Neoptera</taxon>
        <taxon>Endopterygota</taxon>
        <taxon>Hymenoptera</taxon>
        <taxon>Apocrita</taxon>
        <taxon>Aculeata</taxon>
        <taxon>Vespoidea</taxon>
        <taxon>Vespidae</taxon>
        <taxon>Polistinae</taxon>
        <taxon>Polistini</taxon>
        <taxon>Polistes</taxon>
    </lineage>
</organism>
<evidence type="ECO:0000256" key="3">
    <source>
        <dbReference type="ARBA" id="ARBA00022525"/>
    </source>
</evidence>
<dbReference type="PANTHER" id="PTHR31703">
    <property type="entry name" value="UPF0669 PROTEIN C6ORF120"/>
    <property type="match status" value="1"/>
</dbReference>
<comment type="similarity">
    <text evidence="2">Belongs to the UPF0669 family.</text>
</comment>
<evidence type="ECO:0000256" key="1">
    <source>
        <dbReference type="ARBA" id="ARBA00004613"/>
    </source>
</evidence>
<feature type="signal peptide" evidence="6">
    <location>
        <begin position="1"/>
        <end position="16"/>
    </location>
</feature>
<feature type="chain" id="PRO_5045158730" evidence="6">
    <location>
        <begin position="17"/>
        <end position="164"/>
    </location>
</feature>
<dbReference type="PANTHER" id="PTHR31703:SF2">
    <property type="entry name" value="UPF0669 PROTEIN C6ORF120"/>
    <property type="match status" value="1"/>
</dbReference>
<accession>A0ABM1J2C7</accession>
<name>A0ABM1J2C7_POLDO</name>
<evidence type="ECO:0000313" key="8">
    <source>
        <dbReference type="RefSeq" id="XP_015186614.1"/>
    </source>
</evidence>
<proteinExistence type="inferred from homology"/>
<keyword evidence="3" id="KW-0964">Secreted</keyword>
<dbReference type="InterPro" id="IPR031420">
    <property type="entry name" value="UPF0669"/>
</dbReference>
<keyword evidence="5" id="KW-0325">Glycoprotein</keyword>
<comment type="subcellular location">
    <subcellularLocation>
        <location evidence="1">Secreted</location>
    </subcellularLocation>
</comment>
<dbReference type="RefSeq" id="XP_015186614.1">
    <property type="nucleotide sequence ID" value="XM_015331128.1"/>
</dbReference>
<dbReference type="Pfam" id="PF17065">
    <property type="entry name" value="UPF0669"/>
    <property type="match status" value="1"/>
</dbReference>